<protein>
    <submittedName>
        <fullName evidence="1">Uncharacterized protein</fullName>
    </submittedName>
</protein>
<gene>
    <name evidence="1" type="ORF">H8717_05290</name>
</gene>
<accession>A0ABR7NHF0</accession>
<proteinExistence type="predicted"/>
<comment type="caution">
    <text evidence="1">The sequence shown here is derived from an EMBL/GenBank/DDBJ whole genome shotgun (WGS) entry which is preliminary data.</text>
</comment>
<dbReference type="EMBL" id="JACRTB010000007">
    <property type="protein sequence ID" value="MBC8575826.1"/>
    <property type="molecule type" value="Genomic_DNA"/>
</dbReference>
<organism evidence="1 2">
    <name type="scientific">Yanshouia hominis</name>
    <dbReference type="NCBI Taxonomy" id="2763673"/>
    <lineage>
        <taxon>Bacteria</taxon>
        <taxon>Bacillati</taxon>
        <taxon>Bacillota</taxon>
        <taxon>Clostridia</taxon>
        <taxon>Eubacteriales</taxon>
        <taxon>Oscillospiraceae</taxon>
        <taxon>Yanshouia</taxon>
    </lineage>
</organism>
<sequence>MAEMISELVSSDELLDWLGAGEESFGIVSALRASALESLHRATGIDWAAQTGRLETANEAIRTMVYLSFHGLRNPDIKTDVLERHLTGLMIQLQNGGDANENSDG</sequence>
<dbReference type="Proteomes" id="UP000658131">
    <property type="component" value="Unassembled WGS sequence"/>
</dbReference>
<reference evidence="1 2" key="1">
    <citation type="submission" date="2020-08" db="EMBL/GenBank/DDBJ databases">
        <title>Genome public.</title>
        <authorList>
            <person name="Liu C."/>
            <person name="Sun Q."/>
        </authorList>
    </citation>
    <scope>NUCLEOTIDE SEQUENCE [LARGE SCALE GENOMIC DNA]</scope>
    <source>
        <strain evidence="1 2">BX1</strain>
    </source>
</reference>
<dbReference type="RefSeq" id="WP_262399396.1">
    <property type="nucleotide sequence ID" value="NZ_JACRTB010000007.1"/>
</dbReference>
<keyword evidence="2" id="KW-1185">Reference proteome</keyword>
<evidence type="ECO:0000313" key="1">
    <source>
        <dbReference type="EMBL" id="MBC8575826.1"/>
    </source>
</evidence>
<evidence type="ECO:0000313" key="2">
    <source>
        <dbReference type="Proteomes" id="UP000658131"/>
    </source>
</evidence>
<name>A0ABR7NHF0_9FIRM</name>